<keyword evidence="14" id="KW-1185">Reference proteome</keyword>
<evidence type="ECO:0000256" key="6">
    <source>
        <dbReference type="ARBA" id="ARBA00022989"/>
    </source>
</evidence>
<comment type="subcellular location">
    <subcellularLocation>
        <location evidence="1">Membrane</location>
        <topology evidence="1">Single-pass membrane protein</topology>
    </subcellularLocation>
</comment>
<keyword evidence="6 13" id="KW-1133">Transmembrane helix</keyword>
<keyword evidence="9 12" id="KW-0503">Monooxygenase</keyword>
<keyword evidence="3 11" id="KW-0349">Heme</keyword>
<dbReference type="InterPro" id="IPR001128">
    <property type="entry name" value="Cyt_P450"/>
</dbReference>
<evidence type="ECO:0000256" key="7">
    <source>
        <dbReference type="ARBA" id="ARBA00023002"/>
    </source>
</evidence>
<evidence type="ECO:0000256" key="11">
    <source>
        <dbReference type="PIRSR" id="PIRSR602401-1"/>
    </source>
</evidence>
<dbReference type="GO" id="GO:0016020">
    <property type="term" value="C:membrane"/>
    <property type="evidence" value="ECO:0007669"/>
    <property type="project" value="UniProtKB-SubCell"/>
</dbReference>
<organism evidence="14 15">
    <name type="scientific">Cucumis melo</name>
    <name type="common">Muskmelon</name>
    <dbReference type="NCBI Taxonomy" id="3656"/>
    <lineage>
        <taxon>Eukaryota</taxon>
        <taxon>Viridiplantae</taxon>
        <taxon>Streptophyta</taxon>
        <taxon>Embryophyta</taxon>
        <taxon>Tracheophyta</taxon>
        <taxon>Spermatophyta</taxon>
        <taxon>Magnoliopsida</taxon>
        <taxon>eudicotyledons</taxon>
        <taxon>Gunneridae</taxon>
        <taxon>Pentapetalae</taxon>
        <taxon>rosids</taxon>
        <taxon>fabids</taxon>
        <taxon>Cucurbitales</taxon>
        <taxon>Cucurbitaceae</taxon>
        <taxon>Benincaseae</taxon>
        <taxon>Cucumis</taxon>
    </lineage>
</organism>
<dbReference type="InterPro" id="IPR036396">
    <property type="entry name" value="Cyt_P450_sf"/>
</dbReference>
<evidence type="ECO:0000256" key="8">
    <source>
        <dbReference type="ARBA" id="ARBA00023004"/>
    </source>
</evidence>
<dbReference type="PANTHER" id="PTHR47947:SF62">
    <property type="entry name" value="CYTOCHROME P450, FAMILY 81, SUBFAMILY D, POLYPEPTIDE 5"/>
    <property type="match status" value="1"/>
</dbReference>
<name>A0A1S3BWG9_CUCME</name>
<evidence type="ECO:0000256" key="3">
    <source>
        <dbReference type="ARBA" id="ARBA00022617"/>
    </source>
</evidence>
<dbReference type="AlphaFoldDB" id="A0A1S3BWG9"/>
<keyword evidence="7 12" id="KW-0560">Oxidoreductase</keyword>
<dbReference type="InterPro" id="IPR017972">
    <property type="entry name" value="Cyt_P450_CS"/>
</dbReference>
<dbReference type="PROSITE" id="PS00086">
    <property type="entry name" value="CYTOCHROME_P450"/>
    <property type="match status" value="1"/>
</dbReference>
<proteinExistence type="inferred from homology"/>
<evidence type="ECO:0000256" key="2">
    <source>
        <dbReference type="ARBA" id="ARBA00010617"/>
    </source>
</evidence>
<dbReference type="PRINTS" id="PR00385">
    <property type="entry name" value="P450"/>
</dbReference>
<dbReference type="GO" id="GO:0016705">
    <property type="term" value="F:oxidoreductase activity, acting on paired donors, with incorporation or reduction of molecular oxygen"/>
    <property type="evidence" value="ECO:0007669"/>
    <property type="project" value="InterPro"/>
</dbReference>
<dbReference type="CDD" id="cd20653">
    <property type="entry name" value="CYP81"/>
    <property type="match status" value="1"/>
</dbReference>
<comment type="similarity">
    <text evidence="2 12">Belongs to the cytochrome P450 family.</text>
</comment>
<evidence type="ECO:0000313" key="15">
    <source>
        <dbReference type="RefSeq" id="XP_008453067.2"/>
    </source>
</evidence>
<dbReference type="GO" id="GO:0005506">
    <property type="term" value="F:iron ion binding"/>
    <property type="evidence" value="ECO:0007669"/>
    <property type="project" value="InterPro"/>
</dbReference>
<dbReference type="PRINTS" id="PR00463">
    <property type="entry name" value="EP450I"/>
</dbReference>
<dbReference type="InterPro" id="IPR002401">
    <property type="entry name" value="Cyt_P450_E_grp-I"/>
</dbReference>
<dbReference type="GO" id="GO:0004497">
    <property type="term" value="F:monooxygenase activity"/>
    <property type="evidence" value="ECO:0007669"/>
    <property type="project" value="UniProtKB-KW"/>
</dbReference>
<accession>A0A1S3BWG9</accession>
<reference evidence="15" key="1">
    <citation type="submission" date="2025-08" db="UniProtKB">
        <authorList>
            <consortium name="RefSeq"/>
        </authorList>
    </citation>
    <scope>IDENTIFICATION</scope>
    <source>
        <tissue evidence="15">Stem</tissue>
    </source>
</reference>
<protein>
    <submittedName>
        <fullName evidence="15">Cytochrome P450 81Q32-like</fullName>
    </submittedName>
</protein>
<feature type="binding site" description="axial binding residue" evidence="11">
    <location>
        <position position="458"/>
    </location>
    <ligand>
        <name>heme</name>
        <dbReference type="ChEBI" id="CHEBI:30413"/>
    </ligand>
    <ligandPart>
        <name>Fe</name>
        <dbReference type="ChEBI" id="CHEBI:18248"/>
    </ligandPart>
</feature>
<keyword evidence="10 13" id="KW-0472">Membrane</keyword>
<dbReference type="eggNOG" id="KOG0156">
    <property type="taxonomic scope" value="Eukaryota"/>
</dbReference>
<dbReference type="RefSeq" id="XP_008453067.2">
    <property type="nucleotide sequence ID" value="XM_008454845.3"/>
</dbReference>
<keyword evidence="8 11" id="KW-0408">Iron</keyword>
<dbReference type="Pfam" id="PF00067">
    <property type="entry name" value="p450"/>
    <property type="match status" value="1"/>
</dbReference>
<comment type="cofactor">
    <cofactor evidence="11">
        <name>heme</name>
        <dbReference type="ChEBI" id="CHEBI:30413"/>
    </cofactor>
</comment>
<dbReference type="GeneID" id="103493891"/>
<evidence type="ECO:0000256" key="4">
    <source>
        <dbReference type="ARBA" id="ARBA00022692"/>
    </source>
</evidence>
<feature type="transmembrane region" description="Helical" evidence="13">
    <location>
        <begin position="14"/>
        <end position="31"/>
    </location>
</feature>
<dbReference type="InParanoid" id="A0A1S3BWG9"/>
<evidence type="ECO:0000256" key="10">
    <source>
        <dbReference type="ARBA" id="ARBA00023136"/>
    </source>
</evidence>
<dbReference type="PANTHER" id="PTHR47947">
    <property type="entry name" value="CYTOCHROME P450 82C3-RELATED"/>
    <property type="match status" value="1"/>
</dbReference>
<sequence length="523" mass="59984">MFHMTYPSMEPHTITWFSLSLLLITTLILLSKLRKVRNQKKLPPTPPSLPIIGHLHLLKEPFHRVLHNLSNKYGPILSLTIGSRPVLVVSSPTAVRECFTKNDIVFANRPRLISGKYINYNYTAVGFAPYGQHWRNMRRIATTELLSNHRLNMYLNIRVEELKLWVKNNLYKWGSGGDFVVVDMKSKLKELSFNTVMRMISGKRYFGVEVEDVEEAFEFREIMKELLELSGATNAADFLKILRVFDLEGVKKRMMKASGRADVFLQKLIDEERKKRVSRWPEEKQKQAKTSMIRTLLSLQESQPQYYSDDIIKGHVLTMLAAGTDTTSGTIEWAMSLLLNHPMTMKKAWIEIRDCVGENQMVEEGDVSKLKYLEAIIYETLRMFPAAPLLVPHECSEDCSIEGFEVPKGTMLLVNAWGIHRDPKVWEDPTSFQPERFLNWEGVESYKWIPFGMGRRACPGVALAQRSMGLTLATLIQCFEWKKVDEQEQIDLSEGSGITMPKAKALEAMCKPRTSVLHLLAQL</sequence>
<evidence type="ECO:0000256" key="13">
    <source>
        <dbReference type="SAM" id="Phobius"/>
    </source>
</evidence>
<dbReference type="SUPFAM" id="SSF48264">
    <property type="entry name" value="Cytochrome P450"/>
    <property type="match status" value="1"/>
</dbReference>
<keyword evidence="5 11" id="KW-0479">Metal-binding</keyword>
<dbReference type="GO" id="GO:0020037">
    <property type="term" value="F:heme binding"/>
    <property type="evidence" value="ECO:0007669"/>
    <property type="project" value="InterPro"/>
</dbReference>
<dbReference type="Gene3D" id="1.10.630.10">
    <property type="entry name" value="Cytochrome P450"/>
    <property type="match status" value="1"/>
</dbReference>
<evidence type="ECO:0000256" key="12">
    <source>
        <dbReference type="RuleBase" id="RU000461"/>
    </source>
</evidence>
<gene>
    <name evidence="15" type="primary">LOC103493891</name>
</gene>
<dbReference type="KEGG" id="cmo:103493891"/>
<keyword evidence="4 13" id="KW-0812">Transmembrane</keyword>
<evidence type="ECO:0000256" key="1">
    <source>
        <dbReference type="ARBA" id="ARBA00004167"/>
    </source>
</evidence>
<dbReference type="InterPro" id="IPR050651">
    <property type="entry name" value="Plant_Cytochrome_P450_Monoox"/>
</dbReference>
<evidence type="ECO:0000256" key="5">
    <source>
        <dbReference type="ARBA" id="ARBA00022723"/>
    </source>
</evidence>
<evidence type="ECO:0000313" key="14">
    <source>
        <dbReference type="Proteomes" id="UP001652600"/>
    </source>
</evidence>
<dbReference type="Proteomes" id="UP001652600">
    <property type="component" value="Chromosome 7"/>
</dbReference>
<evidence type="ECO:0000256" key="9">
    <source>
        <dbReference type="ARBA" id="ARBA00023033"/>
    </source>
</evidence>